<protein>
    <submittedName>
        <fullName evidence="1">Uncharacterized protein</fullName>
    </submittedName>
</protein>
<evidence type="ECO:0000313" key="1">
    <source>
        <dbReference type="EMBL" id="KAJ0173227.1"/>
    </source>
</evidence>
<sequence length="415" mass="47470">MYRISSLHSFILTIRKTNENHTFSKLNLDLSSLKLKLFNDIKTSQIQMYCCPRCEILYCSLDCYKSEKHIGCSEDFYRDCVNEELSSLNVDNKSKNKMIDILKRMQNTNSDSDFDKLFDDVNDNEYDNGGNEEPVDSDDEEGLELHERVKDLNLDDADEVWNVLNEDERNEFMAMINQGDVGSVMPQWEPWWMYSKKKKLVEDVEEIDLGAEELTKCPALKIAPKLSSLTTVQPSPAIKSNITNLLASYVFVMRYFSGEIDPIEGAIYLLSICASLESNANFDDPATAVESVAQRCLQSDLMETDQVSLDVMKYDTFLILQGPSEDNETYYCKAALSHTHQILSDAKLMEKQRNDTKSAENCGENAKKDGKVFSKKFPEHARDHLPDLDMGKVKKCLKKIEYYLSFVESFGLAFE</sequence>
<organism evidence="1 2">
    <name type="scientific">Dendrolimus kikuchii</name>
    <dbReference type="NCBI Taxonomy" id="765133"/>
    <lineage>
        <taxon>Eukaryota</taxon>
        <taxon>Metazoa</taxon>
        <taxon>Ecdysozoa</taxon>
        <taxon>Arthropoda</taxon>
        <taxon>Hexapoda</taxon>
        <taxon>Insecta</taxon>
        <taxon>Pterygota</taxon>
        <taxon>Neoptera</taxon>
        <taxon>Endopterygota</taxon>
        <taxon>Lepidoptera</taxon>
        <taxon>Glossata</taxon>
        <taxon>Ditrysia</taxon>
        <taxon>Bombycoidea</taxon>
        <taxon>Lasiocampidae</taxon>
        <taxon>Dendrolimus</taxon>
    </lineage>
</organism>
<accession>A0ACC1CP31</accession>
<comment type="caution">
    <text evidence="1">The sequence shown here is derived from an EMBL/GenBank/DDBJ whole genome shotgun (WGS) entry which is preliminary data.</text>
</comment>
<keyword evidence="2" id="KW-1185">Reference proteome</keyword>
<reference evidence="1 2" key="1">
    <citation type="journal article" date="2021" name="Front. Genet.">
        <title>Chromosome-Level Genome Assembly Reveals Significant Gene Expansion in the Toll and IMD Signaling Pathways of Dendrolimus kikuchii.</title>
        <authorList>
            <person name="Zhou J."/>
            <person name="Wu P."/>
            <person name="Xiong Z."/>
            <person name="Liu N."/>
            <person name="Zhao N."/>
            <person name="Ji M."/>
            <person name="Qiu Y."/>
            <person name="Yang B."/>
        </authorList>
    </citation>
    <scope>NUCLEOTIDE SEQUENCE [LARGE SCALE GENOMIC DNA]</scope>
    <source>
        <strain evidence="1">Ann1</strain>
    </source>
</reference>
<dbReference type="EMBL" id="CM034406">
    <property type="protein sequence ID" value="KAJ0173227.1"/>
    <property type="molecule type" value="Genomic_DNA"/>
</dbReference>
<name>A0ACC1CP31_9NEOP</name>
<evidence type="ECO:0000313" key="2">
    <source>
        <dbReference type="Proteomes" id="UP000824533"/>
    </source>
</evidence>
<proteinExistence type="predicted"/>
<gene>
    <name evidence="1" type="ORF">K1T71_011403</name>
</gene>
<dbReference type="Proteomes" id="UP000824533">
    <property type="component" value="Linkage Group LG20"/>
</dbReference>